<keyword evidence="2" id="KW-1185">Reference proteome</keyword>
<dbReference type="RefSeq" id="WP_136354014.1">
    <property type="nucleotide sequence ID" value="NZ_CP046266.1"/>
</dbReference>
<reference evidence="1 2" key="1">
    <citation type="submission" date="2019-04" db="EMBL/GenBank/DDBJ databases">
        <title>Bacillus sediminilitoris sp. nov., isolated from a tidal flat sediment on the East China Sea.</title>
        <authorList>
            <person name="Wei Y."/>
            <person name="Mao H."/>
            <person name="Fang J."/>
        </authorList>
    </citation>
    <scope>NUCLEOTIDE SEQUENCE [LARGE SCALE GENOMIC DNA]</scope>
    <source>
        <strain evidence="1 2">DSL-17</strain>
    </source>
</reference>
<organism evidence="1 2">
    <name type="scientific">Metabacillus sediminilitoris</name>
    <dbReference type="NCBI Taxonomy" id="2567941"/>
    <lineage>
        <taxon>Bacteria</taxon>
        <taxon>Bacillati</taxon>
        <taxon>Bacillota</taxon>
        <taxon>Bacilli</taxon>
        <taxon>Bacillales</taxon>
        <taxon>Bacillaceae</taxon>
        <taxon>Metabacillus</taxon>
    </lineage>
</organism>
<proteinExistence type="predicted"/>
<dbReference type="OrthoDB" id="2878087at2"/>
<protein>
    <submittedName>
        <fullName evidence="1">Uncharacterized protein</fullName>
    </submittedName>
</protein>
<dbReference type="AlphaFoldDB" id="A0A4S4BWS9"/>
<comment type="caution">
    <text evidence="1">The sequence shown here is derived from an EMBL/GenBank/DDBJ whole genome shotgun (WGS) entry which is preliminary data.</text>
</comment>
<gene>
    <name evidence="1" type="ORF">E6W99_11605</name>
</gene>
<evidence type="ECO:0000313" key="1">
    <source>
        <dbReference type="EMBL" id="THF79657.1"/>
    </source>
</evidence>
<dbReference type="EMBL" id="SSNT01000008">
    <property type="protein sequence ID" value="THF79657.1"/>
    <property type="molecule type" value="Genomic_DNA"/>
</dbReference>
<sequence>MPNTLFISEYPIVSDEMNFFIQDIRRQGIIPEWISPKSFHLDVLFDHQYGHPKVRSFKKQVAASNKIYVVFQAWNKPLLWVVNALFKFLSKEELDGKDIVPVVITEKKTCKNEVYNHFSTILKDYFNEAYSKWIFIQKEVTNM</sequence>
<dbReference type="Proteomes" id="UP000310334">
    <property type="component" value="Unassembled WGS sequence"/>
</dbReference>
<evidence type="ECO:0000313" key="2">
    <source>
        <dbReference type="Proteomes" id="UP000310334"/>
    </source>
</evidence>
<accession>A0A4S4BWS9</accession>
<name>A0A4S4BWS9_9BACI</name>